<name>A0A1H6TEU7_9BACT</name>
<dbReference type="STRING" id="1416801.SAMN05192553_10174"/>
<evidence type="ECO:0000259" key="5">
    <source>
        <dbReference type="SMART" id="SM01266"/>
    </source>
</evidence>
<keyword evidence="7" id="KW-1185">Reference proteome</keyword>
<dbReference type="SUPFAM" id="SSF51161">
    <property type="entry name" value="Trimeric LpxA-like enzymes"/>
    <property type="match status" value="1"/>
</dbReference>
<keyword evidence="3" id="KW-0677">Repeat</keyword>
<dbReference type="SMART" id="SM01266">
    <property type="entry name" value="Mac"/>
    <property type="match status" value="1"/>
</dbReference>
<dbReference type="Pfam" id="PF12464">
    <property type="entry name" value="Mac"/>
    <property type="match status" value="1"/>
</dbReference>
<reference evidence="7" key="1">
    <citation type="submission" date="2016-10" db="EMBL/GenBank/DDBJ databases">
        <authorList>
            <person name="Varghese N."/>
            <person name="Submissions S."/>
        </authorList>
    </citation>
    <scope>NUCLEOTIDE SEQUENCE [LARGE SCALE GENOMIC DNA]</scope>
    <source>
        <strain evidence="7">IBRC-M 10761</strain>
    </source>
</reference>
<dbReference type="InterPro" id="IPR018357">
    <property type="entry name" value="Hexapep_transf_CS"/>
</dbReference>
<organism evidence="6 7">
    <name type="scientific">Cyclobacterium xiamenense</name>
    <dbReference type="NCBI Taxonomy" id="1297121"/>
    <lineage>
        <taxon>Bacteria</taxon>
        <taxon>Pseudomonadati</taxon>
        <taxon>Bacteroidota</taxon>
        <taxon>Cytophagia</taxon>
        <taxon>Cytophagales</taxon>
        <taxon>Cyclobacteriaceae</taxon>
        <taxon>Cyclobacterium</taxon>
    </lineage>
</organism>
<dbReference type="InterPro" id="IPR001451">
    <property type="entry name" value="Hexapep"/>
</dbReference>
<dbReference type="OrthoDB" id="9812571at2"/>
<dbReference type="Pfam" id="PF00132">
    <property type="entry name" value="Hexapep"/>
    <property type="match status" value="1"/>
</dbReference>
<sequence length="191" mass="20668">MKTEKEKMLAGELYLASDPELSKERLQARVLLKKLNDSAPDETLLRQQVLSQLLGAVGADVGLEPPFFCDYGYNIRVGDQVFFNFNCVVLDVTPVHIGDRCLFGPNVQIYAATHPLDAATRGSLLEYGRPIRIEDDVWVGGGAIICPGVHIGARSIVAAGAVVTKDLPSDVVAGGNPARVLRNLKADERRA</sequence>
<dbReference type="RefSeq" id="WP_092167946.1">
    <property type="nucleotide sequence ID" value="NZ_FNZH01000001.1"/>
</dbReference>
<keyword evidence="2 6" id="KW-0808">Transferase</keyword>
<protein>
    <submittedName>
        <fullName evidence="6">Maltose O-acetyltransferase</fullName>
    </submittedName>
</protein>
<dbReference type="InterPro" id="IPR011004">
    <property type="entry name" value="Trimer_LpxA-like_sf"/>
</dbReference>
<gene>
    <name evidence="6" type="ORF">SAMN05192553_10174</name>
</gene>
<feature type="domain" description="Maltose/galactoside acetyltransferase" evidence="5">
    <location>
        <begin position="5"/>
        <end position="59"/>
    </location>
</feature>
<dbReference type="PANTHER" id="PTHR23416">
    <property type="entry name" value="SIALIC ACID SYNTHASE-RELATED"/>
    <property type="match status" value="1"/>
</dbReference>
<evidence type="ECO:0000256" key="1">
    <source>
        <dbReference type="ARBA" id="ARBA00007274"/>
    </source>
</evidence>
<dbReference type="GO" id="GO:0016413">
    <property type="term" value="F:O-acetyltransferase activity"/>
    <property type="evidence" value="ECO:0007669"/>
    <property type="project" value="UniProtKB-ARBA"/>
</dbReference>
<keyword evidence="4" id="KW-0012">Acyltransferase</keyword>
<evidence type="ECO:0000313" key="7">
    <source>
        <dbReference type="Proteomes" id="UP000199403"/>
    </source>
</evidence>
<evidence type="ECO:0000256" key="3">
    <source>
        <dbReference type="ARBA" id="ARBA00022737"/>
    </source>
</evidence>
<proteinExistence type="inferred from homology"/>
<evidence type="ECO:0000313" key="6">
    <source>
        <dbReference type="EMBL" id="SEI74322.1"/>
    </source>
</evidence>
<dbReference type="Gene3D" id="2.160.10.10">
    <property type="entry name" value="Hexapeptide repeat proteins"/>
    <property type="match status" value="1"/>
</dbReference>
<dbReference type="Proteomes" id="UP000199403">
    <property type="component" value="Unassembled WGS sequence"/>
</dbReference>
<dbReference type="PANTHER" id="PTHR23416:SF23">
    <property type="entry name" value="ACETYLTRANSFERASE C18B11.09C-RELATED"/>
    <property type="match status" value="1"/>
</dbReference>
<accession>A0A1H6TEU7</accession>
<dbReference type="AlphaFoldDB" id="A0A1H6TEU7"/>
<dbReference type="InterPro" id="IPR051159">
    <property type="entry name" value="Hexapeptide_acetyltransf"/>
</dbReference>
<comment type="similarity">
    <text evidence="1">Belongs to the transferase hexapeptide repeat family.</text>
</comment>
<evidence type="ECO:0000256" key="4">
    <source>
        <dbReference type="ARBA" id="ARBA00023315"/>
    </source>
</evidence>
<dbReference type="Pfam" id="PF14602">
    <property type="entry name" value="Hexapep_2"/>
    <property type="match status" value="1"/>
</dbReference>
<dbReference type="FunFam" id="2.160.10.10:FF:000008">
    <property type="entry name" value="Maltose O-acetyltransferase"/>
    <property type="match status" value="1"/>
</dbReference>
<dbReference type="EMBL" id="FNZH01000001">
    <property type="protein sequence ID" value="SEI74322.1"/>
    <property type="molecule type" value="Genomic_DNA"/>
</dbReference>
<dbReference type="PROSITE" id="PS00101">
    <property type="entry name" value="HEXAPEP_TRANSFERASES"/>
    <property type="match status" value="1"/>
</dbReference>
<dbReference type="GO" id="GO:0005829">
    <property type="term" value="C:cytosol"/>
    <property type="evidence" value="ECO:0007669"/>
    <property type="project" value="TreeGrafter"/>
</dbReference>
<dbReference type="CDD" id="cd03357">
    <property type="entry name" value="LbH_MAT_GAT"/>
    <property type="match status" value="1"/>
</dbReference>
<evidence type="ECO:0000256" key="2">
    <source>
        <dbReference type="ARBA" id="ARBA00022679"/>
    </source>
</evidence>
<dbReference type="InterPro" id="IPR024688">
    <property type="entry name" value="Mac_dom"/>
</dbReference>